<accession>A0ABV4KEK4</accession>
<gene>
    <name evidence="9" type="ORF">QO192_12505</name>
</gene>
<feature type="transmembrane region" description="Helical" evidence="7">
    <location>
        <begin position="82"/>
        <end position="100"/>
    </location>
</feature>
<evidence type="ECO:0000259" key="8">
    <source>
        <dbReference type="PROSITE" id="PS50850"/>
    </source>
</evidence>
<keyword evidence="2" id="KW-0813">Transport</keyword>
<keyword evidence="10" id="KW-1185">Reference proteome</keyword>
<keyword evidence="4 7" id="KW-0812">Transmembrane</keyword>
<dbReference type="InterPro" id="IPR050171">
    <property type="entry name" value="MFS_Transporters"/>
</dbReference>
<evidence type="ECO:0000256" key="4">
    <source>
        <dbReference type="ARBA" id="ARBA00022692"/>
    </source>
</evidence>
<dbReference type="Pfam" id="PF07690">
    <property type="entry name" value="MFS_1"/>
    <property type="match status" value="2"/>
</dbReference>
<name>A0ABV4KEK4_9FLAO</name>
<comment type="caution">
    <text evidence="9">The sequence shown here is derived from an EMBL/GenBank/DDBJ whole genome shotgun (WGS) entry which is preliminary data.</text>
</comment>
<feature type="transmembrane region" description="Helical" evidence="7">
    <location>
        <begin position="289"/>
        <end position="306"/>
    </location>
</feature>
<feature type="transmembrane region" description="Helical" evidence="7">
    <location>
        <begin position="171"/>
        <end position="191"/>
    </location>
</feature>
<evidence type="ECO:0000256" key="3">
    <source>
        <dbReference type="ARBA" id="ARBA00022475"/>
    </source>
</evidence>
<sequence>MEHIKLGLKENWKQFTILVIVNAFVGGMIGMERTIFPQFANLEFGVASKTAILSFITAFGLTKAITNYFTGKLANRFGRRNLLLIGWLLAIPIPFMLINASSWNWVIFANILLGMSQGLTWSSTVVMKIDLVGEKDRGLAMGLNEFAGYFAVGVVAFLSGYVANKYGITPYPFYIGIFISIIGFFLTLFFVKDTRAFVHKESTTDNTDQLNNVFLETTFKNKTLSAVTQAGLINNLNDGMIWGLFPIILFSLKYNAENIGIITAIYPTVWGIGQLFTGKMSDIYSKKAMLFWGMLLQGLAIFFIPFSSSFLALVLISTILGLGTALVYPTFLATIAQATIPTQRAESIGIFRFWRDLGYAFGAIISGVTADLFGLEYAIFLIGGLTIISSLIIKFRMPETSKVIKECIYSDVQ</sequence>
<feature type="transmembrane region" description="Helical" evidence="7">
    <location>
        <begin position="12"/>
        <end position="31"/>
    </location>
</feature>
<comment type="subcellular location">
    <subcellularLocation>
        <location evidence="1">Cell membrane</location>
        <topology evidence="1">Multi-pass membrane protein</topology>
    </subcellularLocation>
</comment>
<evidence type="ECO:0000313" key="9">
    <source>
        <dbReference type="EMBL" id="MEZ7516100.1"/>
    </source>
</evidence>
<reference evidence="9 10" key="1">
    <citation type="submission" date="2023-05" db="EMBL/GenBank/DDBJ databases">
        <title>Adaptations of aquatic viruses from atmosphere-close ecosystems of the Central Arctic Ocean.</title>
        <authorList>
            <person name="Rahlff J."/>
            <person name="Holmfeldt K."/>
        </authorList>
    </citation>
    <scope>NUCLEOTIDE SEQUENCE [LARGE SCALE GENOMIC DNA]</scope>
    <source>
        <strain evidence="9 10">Arc14</strain>
    </source>
</reference>
<dbReference type="Proteomes" id="UP001568894">
    <property type="component" value="Unassembled WGS sequence"/>
</dbReference>
<evidence type="ECO:0000256" key="6">
    <source>
        <dbReference type="ARBA" id="ARBA00023136"/>
    </source>
</evidence>
<evidence type="ECO:0000256" key="2">
    <source>
        <dbReference type="ARBA" id="ARBA00022448"/>
    </source>
</evidence>
<keyword evidence="6 7" id="KW-0472">Membrane</keyword>
<feature type="transmembrane region" description="Helical" evidence="7">
    <location>
        <begin position="312"/>
        <end position="336"/>
    </location>
</feature>
<keyword evidence="3" id="KW-1003">Cell membrane</keyword>
<proteinExistence type="predicted"/>
<dbReference type="SUPFAM" id="SSF103473">
    <property type="entry name" value="MFS general substrate transporter"/>
    <property type="match status" value="1"/>
</dbReference>
<feature type="transmembrane region" description="Helical" evidence="7">
    <location>
        <begin position="357"/>
        <end position="373"/>
    </location>
</feature>
<feature type="transmembrane region" description="Helical" evidence="7">
    <location>
        <begin position="106"/>
        <end position="127"/>
    </location>
</feature>
<dbReference type="InterPro" id="IPR020846">
    <property type="entry name" value="MFS_dom"/>
</dbReference>
<evidence type="ECO:0000256" key="5">
    <source>
        <dbReference type="ARBA" id="ARBA00022989"/>
    </source>
</evidence>
<dbReference type="PANTHER" id="PTHR23517:SF3">
    <property type="entry name" value="INTEGRAL MEMBRANE TRANSPORT PROTEIN"/>
    <property type="match status" value="1"/>
</dbReference>
<dbReference type="EMBL" id="JASMRN010000010">
    <property type="protein sequence ID" value="MEZ7516100.1"/>
    <property type="molecule type" value="Genomic_DNA"/>
</dbReference>
<evidence type="ECO:0000256" key="1">
    <source>
        <dbReference type="ARBA" id="ARBA00004651"/>
    </source>
</evidence>
<organism evidence="9 10">
    <name type="scientific">Flavobacterium frigidarium</name>
    <dbReference type="NCBI Taxonomy" id="99286"/>
    <lineage>
        <taxon>Bacteria</taxon>
        <taxon>Pseudomonadati</taxon>
        <taxon>Bacteroidota</taxon>
        <taxon>Flavobacteriia</taxon>
        <taxon>Flavobacteriales</taxon>
        <taxon>Flavobacteriaceae</taxon>
        <taxon>Flavobacterium</taxon>
    </lineage>
</organism>
<feature type="transmembrane region" description="Helical" evidence="7">
    <location>
        <begin position="379"/>
        <end position="395"/>
    </location>
</feature>
<dbReference type="InterPro" id="IPR036259">
    <property type="entry name" value="MFS_trans_sf"/>
</dbReference>
<dbReference type="PANTHER" id="PTHR23517">
    <property type="entry name" value="RESISTANCE PROTEIN MDTM, PUTATIVE-RELATED-RELATED"/>
    <property type="match status" value="1"/>
</dbReference>
<protein>
    <submittedName>
        <fullName evidence="9">MFS transporter</fullName>
    </submittedName>
</protein>
<feature type="domain" description="Major facilitator superfamily (MFS) profile" evidence="8">
    <location>
        <begin position="15"/>
        <end position="401"/>
    </location>
</feature>
<keyword evidence="5 7" id="KW-1133">Transmembrane helix</keyword>
<dbReference type="Gene3D" id="1.20.1250.20">
    <property type="entry name" value="MFS general substrate transporter like domains"/>
    <property type="match status" value="2"/>
</dbReference>
<feature type="transmembrane region" description="Helical" evidence="7">
    <location>
        <begin position="51"/>
        <end position="70"/>
    </location>
</feature>
<dbReference type="InterPro" id="IPR011701">
    <property type="entry name" value="MFS"/>
</dbReference>
<dbReference type="PROSITE" id="PS50850">
    <property type="entry name" value="MFS"/>
    <property type="match status" value="1"/>
</dbReference>
<evidence type="ECO:0000256" key="7">
    <source>
        <dbReference type="SAM" id="Phobius"/>
    </source>
</evidence>
<feature type="transmembrane region" description="Helical" evidence="7">
    <location>
        <begin position="139"/>
        <end position="159"/>
    </location>
</feature>
<evidence type="ECO:0000313" key="10">
    <source>
        <dbReference type="Proteomes" id="UP001568894"/>
    </source>
</evidence>
<dbReference type="CDD" id="cd17325">
    <property type="entry name" value="MFS_MdtG_SLC18_like"/>
    <property type="match status" value="1"/>
</dbReference>
<dbReference type="RefSeq" id="WP_371571097.1">
    <property type="nucleotide sequence ID" value="NZ_JASMRN010000010.1"/>
</dbReference>